<dbReference type="HOGENOM" id="CLU_097806_3_2_11"/>
<dbReference type="AlphaFoldDB" id="C0XQT6"/>
<dbReference type="PRINTS" id="PR00778">
    <property type="entry name" value="HTHARSR"/>
</dbReference>
<dbReference type="SMART" id="SM00418">
    <property type="entry name" value="HTH_ARSR"/>
    <property type="match status" value="1"/>
</dbReference>
<dbReference type="InterPro" id="IPR036390">
    <property type="entry name" value="WH_DNA-bd_sf"/>
</dbReference>
<evidence type="ECO:0000313" key="6">
    <source>
        <dbReference type="Proteomes" id="UP000006196"/>
    </source>
</evidence>
<protein>
    <submittedName>
        <fullName evidence="5">Transcriptional regulator, ArsR family</fullName>
    </submittedName>
</protein>
<gene>
    <name evidence="5" type="ORF">HMPREF0298_0806</name>
</gene>
<dbReference type="Pfam" id="PF01022">
    <property type="entry name" value="HTH_5"/>
    <property type="match status" value="1"/>
</dbReference>
<dbReference type="PANTHER" id="PTHR33154:SF18">
    <property type="entry name" value="ARSENICAL RESISTANCE OPERON REPRESSOR"/>
    <property type="match status" value="1"/>
</dbReference>
<keyword evidence="6" id="KW-1185">Reference proteome</keyword>
<dbReference type="InterPro" id="IPR036388">
    <property type="entry name" value="WH-like_DNA-bd_sf"/>
</dbReference>
<evidence type="ECO:0000256" key="1">
    <source>
        <dbReference type="ARBA" id="ARBA00023015"/>
    </source>
</evidence>
<dbReference type="EMBL" id="ACHJ01000072">
    <property type="protein sequence ID" value="EEI17388.1"/>
    <property type="molecule type" value="Genomic_DNA"/>
</dbReference>
<dbReference type="CDD" id="cd00090">
    <property type="entry name" value="HTH_ARSR"/>
    <property type="match status" value="1"/>
</dbReference>
<proteinExistence type="predicted"/>
<dbReference type="InterPro" id="IPR001845">
    <property type="entry name" value="HTH_ArsR_DNA-bd_dom"/>
</dbReference>
<dbReference type="NCBIfam" id="NF033788">
    <property type="entry name" value="HTH_metalloreg"/>
    <property type="match status" value="1"/>
</dbReference>
<reference evidence="5" key="1">
    <citation type="submission" date="2009-01" db="EMBL/GenBank/DDBJ databases">
        <authorList>
            <person name="Qin X."/>
            <person name="Bachman B."/>
            <person name="Battles P."/>
            <person name="Bell A."/>
            <person name="Bess C."/>
            <person name="Bickham C."/>
            <person name="Chaboub L."/>
            <person name="Chen D."/>
            <person name="Coyle M."/>
            <person name="Deiros D.R."/>
            <person name="Dinh H."/>
            <person name="Forbes L."/>
            <person name="Fowler G."/>
            <person name="Francisco L."/>
            <person name="Fu Q."/>
            <person name="Gubbala S."/>
            <person name="Hale W."/>
            <person name="Han Y."/>
            <person name="Hemphill L."/>
            <person name="Highlander S.K."/>
            <person name="Hirani K."/>
            <person name="Hogues M."/>
            <person name="Jackson L."/>
            <person name="Jakkamsetti A."/>
            <person name="Javaid M."/>
            <person name="Jiang H."/>
            <person name="Korchina V."/>
            <person name="Kovar C."/>
            <person name="Lara F."/>
            <person name="Lee S."/>
            <person name="Mata R."/>
            <person name="Mathew T."/>
            <person name="Moen C."/>
            <person name="Morales K."/>
            <person name="Munidasa M."/>
            <person name="Nazareth L."/>
            <person name="Ngo R."/>
            <person name="Nguyen L."/>
            <person name="Okwuonu G."/>
            <person name="Ongeri F."/>
            <person name="Patil S."/>
            <person name="Petrosino J."/>
            <person name="Pham C."/>
            <person name="Pham P."/>
            <person name="Pu L.-L."/>
            <person name="Puazo M."/>
            <person name="Raj R."/>
            <person name="Reid J."/>
            <person name="Rouhana J."/>
            <person name="Saada N."/>
            <person name="Shang Y."/>
            <person name="Simmons D."/>
            <person name="Thornton R."/>
            <person name="Warren J."/>
            <person name="Weissenberger G."/>
            <person name="Zhang J."/>
            <person name="Zhang L."/>
            <person name="Zhou C."/>
            <person name="Zhu D."/>
            <person name="Muzny D."/>
            <person name="Worley K."/>
            <person name="Gibbs R."/>
        </authorList>
    </citation>
    <scope>NUCLEOTIDE SEQUENCE [LARGE SCALE GENOMIC DNA]</scope>
    <source>
        <strain evidence="5">DSM 44291</strain>
    </source>
</reference>
<keyword evidence="2" id="KW-0238">DNA-binding</keyword>
<accession>C0XQT6</accession>
<dbReference type="InterPro" id="IPR051081">
    <property type="entry name" value="HTH_MetalResp_TranReg"/>
</dbReference>
<keyword evidence="1" id="KW-0805">Transcription regulation</keyword>
<evidence type="ECO:0000256" key="2">
    <source>
        <dbReference type="ARBA" id="ARBA00023125"/>
    </source>
</evidence>
<name>C0XQT6_CORLD</name>
<evidence type="ECO:0000259" key="4">
    <source>
        <dbReference type="PROSITE" id="PS50987"/>
    </source>
</evidence>
<dbReference type="STRING" id="525263.HMPREF0298_0806"/>
<dbReference type="GO" id="GO:0003700">
    <property type="term" value="F:DNA-binding transcription factor activity"/>
    <property type="evidence" value="ECO:0007669"/>
    <property type="project" value="InterPro"/>
</dbReference>
<dbReference type="GO" id="GO:0003677">
    <property type="term" value="F:DNA binding"/>
    <property type="evidence" value="ECO:0007669"/>
    <property type="project" value="UniProtKB-KW"/>
</dbReference>
<dbReference type="PROSITE" id="PS50987">
    <property type="entry name" value="HTH_ARSR_2"/>
    <property type="match status" value="1"/>
</dbReference>
<organism evidence="5 6">
    <name type="scientific">Corynebacterium lipophiloflavum (strain ATCC 700352 / DSM 44291 / CCUG 37336 / JCM 10383 / DMMZ 1944)</name>
    <dbReference type="NCBI Taxonomy" id="525263"/>
    <lineage>
        <taxon>Bacteria</taxon>
        <taxon>Bacillati</taxon>
        <taxon>Actinomycetota</taxon>
        <taxon>Actinomycetes</taxon>
        <taxon>Mycobacteriales</taxon>
        <taxon>Corynebacteriaceae</taxon>
        <taxon>Corynebacterium</taxon>
    </lineage>
</organism>
<keyword evidence="3" id="KW-0804">Transcription</keyword>
<dbReference type="SUPFAM" id="SSF46785">
    <property type="entry name" value="Winged helix' DNA-binding domain"/>
    <property type="match status" value="1"/>
</dbReference>
<dbReference type="Proteomes" id="UP000006196">
    <property type="component" value="Unassembled WGS sequence"/>
</dbReference>
<feature type="domain" description="HTH arsR-type" evidence="4">
    <location>
        <begin position="51"/>
        <end position="143"/>
    </location>
</feature>
<dbReference type="eggNOG" id="COG0640">
    <property type="taxonomic scope" value="Bacteria"/>
</dbReference>
<dbReference type="InterPro" id="IPR011991">
    <property type="entry name" value="ArsR-like_HTH"/>
</dbReference>
<dbReference type="Gene3D" id="1.10.10.10">
    <property type="entry name" value="Winged helix-like DNA-binding domain superfamily/Winged helix DNA-binding domain"/>
    <property type="match status" value="1"/>
</dbReference>
<evidence type="ECO:0000256" key="3">
    <source>
        <dbReference type="ARBA" id="ARBA00023163"/>
    </source>
</evidence>
<dbReference type="PANTHER" id="PTHR33154">
    <property type="entry name" value="TRANSCRIPTIONAL REGULATOR, ARSR FAMILY"/>
    <property type="match status" value="1"/>
</dbReference>
<sequence>MRHLSVVLMFINTQTTSLIDARQYIVVAMMTAQILPLTDLSECCTLGAGPLNDDEATRYAALFKVLAEPVRLRILSQLAAGGCGPVSVNELTELMGLSQPTISHHLKKMTEAGLLERTCEGRTVLHRVRPALFAELRTVLQIG</sequence>
<comment type="caution">
    <text evidence="5">The sequence shown here is derived from an EMBL/GenBank/DDBJ whole genome shotgun (WGS) entry which is preliminary data.</text>
</comment>
<evidence type="ECO:0000313" key="5">
    <source>
        <dbReference type="EMBL" id="EEI17388.1"/>
    </source>
</evidence>